<dbReference type="Gene3D" id="3.40.50.1820">
    <property type="entry name" value="alpha/beta hydrolase"/>
    <property type="match status" value="1"/>
</dbReference>
<evidence type="ECO:0000313" key="2">
    <source>
        <dbReference type="Proteomes" id="UP000186922"/>
    </source>
</evidence>
<dbReference type="AlphaFoldDB" id="A0A1D1V2A3"/>
<accession>A0A1D1V2A3</accession>
<evidence type="ECO:0000313" key="1">
    <source>
        <dbReference type="EMBL" id="GAU93707.1"/>
    </source>
</evidence>
<keyword evidence="2" id="KW-1185">Reference proteome</keyword>
<name>A0A1D1V2A3_RAMVA</name>
<protein>
    <recommendedName>
        <fullName evidence="3">Serine aminopeptidase S33 domain-containing protein</fullName>
    </recommendedName>
</protein>
<dbReference type="OrthoDB" id="2498029at2759"/>
<gene>
    <name evidence="1" type="primary">RvY_05603-1</name>
    <name evidence="1" type="synonym">RvY_05603.1</name>
    <name evidence="1" type="ORF">RvY_05603</name>
</gene>
<sequence length="87" mass="9701">MDLIDGRIFAGSQGVDIYCRYWEPQLPPGKQPTGLVFVAHGLFEYCGMSITLMDALTRAAYFVLGHDHCESTVLRNVVPENGQILRT</sequence>
<dbReference type="EMBL" id="BDGG01000002">
    <property type="protein sequence ID" value="GAU93707.1"/>
    <property type="molecule type" value="Genomic_DNA"/>
</dbReference>
<organism evidence="1 2">
    <name type="scientific">Ramazzottius varieornatus</name>
    <name type="common">Water bear</name>
    <name type="synonym">Tardigrade</name>
    <dbReference type="NCBI Taxonomy" id="947166"/>
    <lineage>
        <taxon>Eukaryota</taxon>
        <taxon>Metazoa</taxon>
        <taxon>Ecdysozoa</taxon>
        <taxon>Tardigrada</taxon>
        <taxon>Eutardigrada</taxon>
        <taxon>Parachela</taxon>
        <taxon>Hypsibioidea</taxon>
        <taxon>Ramazzottiidae</taxon>
        <taxon>Ramazzottius</taxon>
    </lineage>
</organism>
<dbReference type="InterPro" id="IPR029058">
    <property type="entry name" value="AB_hydrolase_fold"/>
</dbReference>
<comment type="caution">
    <text evidence="1">The sequence shown here is derived from an EMBL/GenBank/DDBJ whole genome shotgun (WGS) entry which is preliminary data.</text>
</comment>
<evidence type="ECO:0008006" key="3">
    <source>
        <dbReference type="Google" id="ProtNLM"/>
    </source>
</evidence>
<reference evidence="1 2" key="1">
    <citation type="journal article" date="2016" name="Nat. Commun.">
        <title>Extremotolerant tardigrade genome and improved radiotolerance of human cultured cells by tardigrade-unique protein.</title>
        <authorList>
            <person name="Hashimoto T."/>
            <person name="Horikawa D.D."/>
            <person name="Saito Y."/>
            <person name="Kuwahara H."/>
            <person name="Kozuka-Hata H."/>
            <person name="Shin-I T."/>
            <person name="Minakuchi Y."/>
            <person name="Ohishi K."/>
            <person name="Motoyama A."/>
            <person name="Aizu T."/>
            <person name="Enomoto A."/>
            <person name="Kondo K."/>
            <person name="Tanaka S."/>
            <person name="Hara Y."/>
            <person name="Koshikawa S."/>
            <person name="Sagara H."/>
            <person name="Miura T."/>
            <person name="Yokobori S."/>
            <person name="Miyagawa K."/>
            <person name="Suzuki Y."/>
            <person name="Kubo T."/>
            <person name="Oyama M."/>
            <person name="Kohara Y."/>
            <person name="Fujiyama A."/>
            <person name="Arakawa K."/>
            <person name="Katayama T."/>
            <person name="Toyoda A."/>
            <person name="Kunieda T."/>
        </authorList>
    </citation>
    <scope>NUCLEOTIDE SEQUENCE [LARGE SCALE GENOMIC DNA]</scope>
    <source>
        <strain evidence="1 2">YOKOZUNA-1</strain>
    </source>
</reference>
<dbReference type="Proteomes" id="UP000186922">
    <property type="component" value="Unassembled WGS sequence"/>
</dbReference>
<dbReference type="SUPFAM" id="SSF53474">
    <property type="entry name" value="alpha/beta-Hydrolases"/>
    <property type="match status" value="1"/>
</dbReference>
<proteinExistence type="predicted"/>